<dbReference type="RefSeq" id="WP_354502922.1">
    <property type="nucleotide sequence ID" value="NZ_JBEPLV010000009.1"/>
</dbReference>
<accession>A0ABV2FD32</accession>
<proteinExistence type="predicted"/>
<evidence type="ECO:0000313" key="1">
    <source>
        <dbReference type="EMBL" id="MET3549699.1"/>
    </source>
</evidence>
<reference evidence="1 2" key="1">
    <citation type="submission" date="2024-06" db="EMBL/GenBank/DDBJ databases">
        <title>Genomic Encyclopedia of Type Strains, Phase IV (KMG-IV): sequencing the most valuable type-strain genomes for metagenomic binning, comparative biology and taxonomic classification.</title>
        <authorList>
            <person name="Goeker M."/>
        </authorList>
    </citation>
    <scope>NUCLEOTIDE SEQUENCE [LARGE SCALE GENOMIC DNA]</scope>
    <source>
        <strain evidence="1 2">DSM 17253</strain>
    </source>
</reference>
<dbReference type="EMBL" id="JBEPLV010000009">
    <property type="protein sequence ID" value="MET3549699.1"/>
    <property type="molecule type" value="Genomic_DNA"/>
</dbReference>
<evidence type="ECO:0000313" key="2">
    <source>
        <dbReference type="Proteomes" id="UP001549098"/>
    </source>
</evidence>
<comment type="caution">
    <text evidence="1">The sequence shown here is derived from an EMBL/GenBank/DDBJ whole genome shotgun (WGS) entry which is preliminary data.</text>
</comment>
<keyword evidence="2" id="KW-1185">Reference proteome</keyword>
<dbReference type="Proteomes" id="UP001549098">
    <property type="component" value="Unassembled WGS sequence"/>
</dbReference>
<name>A0ABV2FD32_9BACL</name>
<organism evidence="1 2">
    <name type="scientific">Paenibacillus favisporus</name>
    <dbReference type="NCBI Taxonomy" id="221028"/>
    <lineage>
        <taxon>Bacteria</taxon>
        <taxon>Bacillati</taxon>
        <taxon>Bacillota</taxon>
        <taxon>Bacilli</taxon>
        <taxon>Bacillales</taxon>
        <taxon>Paenibacillaceae</taxon>
        <taxon>Paenibacillus</taxon>
    </lineage>
</organism>
<sequence length="74" mass="8256">MGYVDERNAIAQGGWTTEAQVPRREWTNEERLSWLINDTYGVGIALLAGIETKRHRTYLSSLQEPAKGAAAHAE</sequence>
<protein>
    <submittedName>
        <fullName evidence="1">Uncharacterized protein</fullName>
    </submittedName>
</protein>
<gene>
    <name evidence="1" type="ORF">ABID47_006360</name>
</gene>